<dbReference type="PANTHER" id="PTHR11783">
    <property type="entry name" value="SULFOTRANSFERASE SULT"/>
    <property type="match status" value="1"/>
</dbReference>
<comment type="similarity">
    <text evidence="1">Belongs to the sulfotransferase 1 family.</text>
</comment>
<accession>A0A6M2D1U9</accession>
<proteinExistence type="inferred from homology"/>
<dbReference type="InterPro" id="IPR027417">
    <property type="entry name" value="P-loop_NTPase"/>
</dbReference>
<organism evidence="4">
    <name type="scientific">Rhipicephalus microplus</name>
    <name type="common">Cattle tick</name>
    <name type="synonym">Boophilus microplus</name>
    <dbReference type="NCBI Taxonomy" id="6941"/>
    <lineage>
        <taxon>Eukaryota</taxon>
        <taxon>Metazoa</taxon>
        <taxon>Ecdysozoa</taxon>
        <taxon>Arthropoda</taxon>
        <taxon>Chelicerata</taxon>
        <taxon>Arachnida</taxon>
        <taxon>Acari</taxon>
        <taxon>Parasitiformes</taxon>
        <taxon>Ixodida</taxon>
        <taxon>Ixodoidea</taxon>
        <taxon>Ixodidae</taxon>
        <taxon>Rhipicephalinae</taxon>
        <taxon>Rhipicephalus</taxon>
        <taxon>Boophilus</taxon>
    </lineage>
</organism>
<feature type="domain" description="Sulfotransferase" evidence="3">
    <location>
        <begin position="39"/>
        <end position="304"/>
    </location>
</feature>
<name>A0A6M2D1U9_RHIMP</name>
<dbReference type="SUPFAM" id="SSF52540">
    <property type="entry name" value="P-loop containing nucleoside triphosphate hydrolases"/>
    <property type="match status" value="1"/>
</dbReference>
<dbReference type="EMBL" id="GHWJ01007218">
    <property type="protein sequence ID" value="NOV39955.1"/>
    <property type="molecule type" value="Transcribed_RNA"/>
</dbReference>
<evidence type="ECO:0000313" key="4">
    <source>
        <dbReference type="EMBL" id="NOV39955.1"/>
    </source>
</evidence>
<evidence type="ECO:0000256" key="1">
    <source>
        <dbReference type="ARBA" id="ARBA00005771"/>
    </source>
</evidence>
<dbReference type="Gene3D" id="3.40.50.300">
    <property type="entry name" value="P-loop containing nucleotide triphosphate hydrolases"/>
    <property type="match status" value="1"/>
</dbReference>
<sequence length="324" mass="37181">MAMRRLQPYAQVIDGEKRCPIAPPECMRNGLKFIAQKGDLLQASYLRSGANWVQYIVQLILRGGEPLNNYDEFLQCAHIVEYYPRIAELKTSAPLRTLCTHLPLVSEKLNPEAKYVYVARNPWDVCVSIYHFVTSLSVYRFQDGTFDDLLEAFLTGCLPYGCYFEHLVAGYALKDEPNVLFVTYEELQRDTREVVRRLAGFMGEHYLKALEEDEAEGQKLLDVIINHSSVESMRKILVFNFSGHSEPEVDKHFRNIDVTSKADRAGETKSHNFVRNGKVGEWKQFFSPEQLLRMEAVIREKTMGSSVMDLWSDIRSEALCMSQG</sequence>
<keyword evidence="2 4" id="KW-0808">Transferase</keyword>
<dbReference type="OrthoDB" id="205623at2759"/>
<dbReference type="InterPro" id="IPR000863">
    <property type="entry name" value="Sulfotransferase_dom"/>
</dbReference>
<protein>
    <submittedName>
        <fullName evidence="4">Putative sulfotransferase fat body overexpressed</fullName>
    </submittedName>
</protein>
<evidence type="ECO:0000256" key="2">
    <source>
        <dbReference type="ARBA" id="ARBA00022679"/>
    </source>
</evidence>
<dbReference type="VEuPathDB" id="VectorBase:LOC119173344"/>
<reference evidence="4" key="1">
    <citation type="submission" date="2019-09" db="EMBL/GenBank/DDBJ databases">
        <title>Organ-specific transcriptomic study of the physiology of the cattle tick, Rhipicephalus microplus.</title>
        <authorList>
            <person name="Tirloni L."/>
            <person name="Braz G."/>
            <person name="Gandara A.C.P."/>
            <person name="Sabadin G.A."/>
            <person name="da Silva R.M."/>
            <person name="Guizzo M.G."/>
            <person name="Machado J.A."/>
            <person name="Costa E.P."/>
            <person name="Gomes H.F."/>
            <person name="Moraes J."/>
            <person name="Mota M.B.S."/>
            <person name="Mesquita R.D."/>
            <person name="Alvarenga P.H."/>
            <person name="Alves F."/>
            <person name="Seixas A."/>
            <person name="da Fonseca R.N."/>
            <person name="Fogaca A."/>
            <person name="Logullo C."/>
            <person name="Tanaka A."/>
            <person name="Daffre S."/>
            <person name="Termignoni C."/>
            <person name="Vaz I.S.Jr."/>
            <person name="Oliveira P.L."/>
            <person name="Ribeiro J.M."/>
        </authorList>
    </citation>
    <scope>NUCLEOTIDE SEQUENCE</scope>
    <source>
        <strain evidence="4">Porto Alegre</strain>
    </source>
</reference>
<evidence type="ECO:0000259" key="3">
    <source>
        <dbReference type="Pfam" id="PF00685"/>
    </source>
</evidence>
<dbReference type="GO" id="GO:0008146">
    <property type="term" value="F:sulfotransferase activity"/>
    <property type="evidence" value="ECO:0007669"/>
    <property type="project" value="InterPro"/>
</dbReference>
<dbReference type="AlphaFoldDB" id="A0A6M2D1U9"/>
<dbReference type="Pfam" id="PF00685">
    <property type="entry name" value="Sulfotransfer_1"/>
    <property type="match status" value="1"/>
</dbReference>